<name>A0ABT0RFI5_9SPHN</name>
<dbReference type="Pfam" id="PF13473">
    <property type="entry name" value="Cupredoxin_1"/>
    <property type="match status" value="1"/>
</dbReference>
<dbReference type="InterPro" id="IPR008972">
    <property type="entry name" value="Cupredoxin"/>
</dbReference>
<evidence type="ECO:0000313" key="4">
    <source>
        <dbReference type="Proteomes" id="UP001165343"/>
    </source>
</evidence>
<feature type="signal peptide" evidence="1">
    <location>
        <begin position="1"/>
        <end position="24"/>
    </location>
</feature>
<keyword evidence="4" id="KW-1185">Reference proteome</keyword>
<dbReference type="Gene3D" id="2.60.40.420">
    <property type="entry name" value="Cupredoxins - blue copper proteins"/>
    <property type="match status" value="1"/>
</dbReference>
<feature type="domain" description="EfeO-type cupredoxin-like" evidence="2">
    <location>
        <begin position="8"/>
        <end position="103"/>
    </location>
</feature>
<dbReference type="SUPFAM" id="SSF49503">
    <property type="entry name" value="Cupredoxins"/>
    <property type="match status" value="1"/>
</dbReference>
<dbReference type="RefSeq" id="WP_249867964.1">
    <property type="nucleotide sequence ID" value="NZ_JAMGBC010000001.1"/>
</dbReference>
<evidence type="ECO:0000256" key="1">
    <source>
        <dbReference type="SAM" id="SignalP"/>
    </source>
</evidence>
<accession>A0ABT0RFI5</accession>
<organism evidence="3 4">
    <name type="scientific">Sphingomonas anseongensis</name>
    <dbReference type="NCBI Taxonomy" id="2908207"/>
    <lineage>
        <taxon>Bacteria</taxon>
        <taxon>Pseudomonadati</taxon>
        <taxon>Pseudomonadota</taxon>
        <taxon>Alphaproteobacteria</taxon>
        <taxon>Sphingomonadales</taxon>
        <taxon>Sphingomonadaceae</taxon>
        <taxon>Sphingomonas</taxon>
    </lineage>
</organism>
<sequence length="107" mass="11644">MRRLSPVLAAAAWALLLTSAPAAAAPRSYTIVVDKMKFGALPTTVRAGDIIVWDNRDMFRHSATAKGAFDIDLPAGKVVKVRMKRDGTFAFICKYHPGMKGVLKVAR</sequence>
<protein>
    <submittedName>
        <fullName evidence="3">Cupredoxin domain-containing protein</fullName>
    </submittedName>
</protein>
<keyword evidence="1" id="KW-0732">Signal</keyword>
<gene>
    <name evidence="3" type="ORF">LZ519_06895</name>
</gene>
<evidence type="ECO:0000313" key="3">
    <source>
        <dbReference type="EMBL" id="MCL6679042.1"/>
    </source>
</evidence>
<evidence type="ECO:0000259" key="2">
    <source>
        <dbReference type="Pfam" id="PF13473"/>
    </source>
</evidence>
<reference evidence="3" key="1">
    <citation type="submission" date="2022-05" db="EMBL/GenBank/DDBJ databases">
        <authorList>
            <person name="Jo J.-H."/>
            <person name="Im W.-T."/>
        </authorList>
    </citation>
    <scope>NUCLEOTIDE SEQUENCE</scope>
    <source>
        <strain evidence="3">RG327</strain>
    </source>
</reference>
<comment type="caution">
    <text evidence="3">The sequence shown here is derived from an EMBL/GenBank/DDBJ whole genome shotgun (WGS) entry which is preliminary data.</text>
</comment>
<proteinExistence type="predicted"/>
<dbReference type="Proteomes" id="UP001165343">
    <property type="component" value="Unassembled WGS sequence"/>
</dbReference>
<dbReference type="EMBL" id="JAMGBC010000001">
    <property type="protein sequence ID" value="MCL6679042.1"/>
    <property type="molecule type" value="Genomic_DNA"/>
</dbReference>
<dbReference type="InterPro" id="IPR028096">
    <property type="entry name" value="EfeO_Cupredoxin"/>
</dbReference>
<feature type="chain" id="PRO_5047135553" evidence="1">
    <location>
        <begin position="25"/>
        <end position="107"/>
    </location>
</feature>